<reference evidence="7" key="1">
    <citation type="journal article" date="2023" name="Mol. Phylogenet. Evol.">
        <title>Genome-scale phylogeny and comparative genomics of the fungal order Sordariales.</title>
        <authorList>
            <person name="Hensen N."/>
            <person name="Bonometti L."/>
            <person name="Westerberg I."/>
            <person name="Brannstrom I.O."/>
            <person name="Guillou S."/>
            <person name="Cros-Aarteil S."/>
            <person name="Calhoun S."/>
            <person name="Haridas S."/>
            <person name="Kuo A."/>
            <person name="Mondo S."/>
            <person name="Pangilinan J."/>
            <person name="Riley R."/>
            <person name="LaButti K."/>
            <person name="Andreopoulos B."/>
            <person name="Lipzen A."/>
            <person name="Chen C."/>
            <person name="Yan M."/>
            <person name="Daum C."/>
            <person name="Ng V."/>
            <person name="Clum A."/>
            <person name="Steindorff A."/>
            <person name="Ohm R.A."/>
            <person name="Martin F."/>
            <person name="Silar P."/>
            <person name="Natvig D.O."/>
            <person name="Lalanne C."/>
            <person name="Gautier V."/>
            <person name="Ament-Velasquez S.L."/>
            <person name="Kruys A."/>
            <person name="Hutchinson M.I."/>
            <person name="Powell A.J."/>
            <person name="Barry K."/>
            <person name="Miller A.N."/>
            <person name="Grigoriev I.V."/>
            <person name="Debuchy R."/>
            <person name="Gladieux P."/>
            <person name="Hiltunen Thoren M."/>
            <person name="Johannesson H."/>
        </authorList>
    </citation>
    <scope>NUCLEOTIDE SEQUENCE</scope>
    <source>
        <strain evidence="7">CBS 955.72</strain>
    </source>
</reference>
<dbReference type="PANTHER" id="PTHR34997:SF2">
    <property type="entry name" value="LYSM DOMAIN-CONTAINING PROTEIN-RELATED"/>
    <property type="match status" value="1"/>
</dbReference>
<evidence type="ECO:0000256" key="5">
    <source>
        <dbReference type="SAM" id="SignalP"/>
    </source>
</evidence>
<dbReference type="Pfam" id="PF01476">
    <property type="entry name" value="LysM"/>
    <property type="match status" value="2"/>
</dbReference>
<accession>A0AAJ0HDL1</accession>
<name>A0AAJ0HDL1_9PEZI</name>
<evidence type="ECO:0000259" key="6">
    <source>
        <dbReference type="PROSITE" id="PS51782"/>
    </source>
</evidence>
<evidence type="ECO:0000256" key="1">
    <source>
        <dbReference type="ARBA" id="ARBA00022669"/>
    </source>
</evidence>
<dbReference type="GO" id="GO:0008061">
    <property type="term" value="F:chitin binding"/>
    <property type="evidence" value="ECO:0007669"/>
    <property type="project" value="UniProtKB-KW"/>
</dbReference>
<feature type="domain" description="LysM" evidence="6">
    <location>
        <begin position="203"/>
        <end position="249"/>
    </location>
</feature>
<feature type="domain" description="LysM" evidence="6">
    <location>
        <begin position="46"/>
        <end position="93"/>
    </location>
</feature>
<evidence type="ECO:0000256" key="3">
    <source>
        <dbReference type="ARBA" id="ARBA00023026"/>
    </source>
</evidence>
<organism evidence="7 8">
    <name type="scientific">Lasiosphaeria hispida</name>
    <dbReference type="NCBI Taxonomy" id="260671"/>
    <lineage>
        <taxon>Eukaryota</taxon>
        <taxon>Fungi</taxon>
        <taxon>Dikarya</taxon>
        <taxon>Ascomycota</taxon>
        <taxon>Pezizomycotina</taxon>
        <taxon>Sordariomycetes</taxon>
        <taxon>Sordariomycetidae</taxon>
        <taxon>Sordariales</taxon>
        <taxon>Lasiosphaeriaceae</taxon>
        <taxon>Lasiosphaeria</taxon>
    </lineage>
</organism>
<dbReference type="InterPro" id="IPR052210">
    <property type="entry name" value="LysM1-like"/>
</dbReference>
<evidence type="ECO:0000256" key="2">
    <source>
        <dbReference type="ARBA" id="ARBA00022729"/>
    </source>
</evidence>
<gene>
    <name evidence="7" type="ORF">B0T25DRAFT_457164</name>
</gene>
<comment type="caution">
    <text evidence="7">The sequence shown here is derived from an EMBL/GenBank/DDBJ whole genome shotgun (WGS) entry which is preliminary data.</text>
</comment>
<feature type="signal peptide" evidence="5">
    <location>
        <begin position="1"/>
        <end position="19"/>
    </location>
</feature>
<dbReference type="Gene3D" id="3.10.350.10">
    <property type="entry name" value="LysM domain"/>
    <property type="match status" value="3"/>
</dbReference>
<dbReference type="Proteomes" id="UP001275084">
    <property type="component" value="Unassembled WGS sequence"/>
</dbReference>
<dbReference type="PROSITE" id="PS51782">
    <property type="entry name" value="LYSM"/>
    <property type="match status" value="3"/>
</dbReference>
<evidence type="ECO:0000313" key="7">
    <source>
        <dbReference type="EMBL" id="KAK3348646.1"/>
    </source>
</evidence>
<dbReference type="AlphaFoldDB" id="A0AAJ0HDL1"/>
<proteinExistence type="inferred from homology"/>
<dbReference type="SMART" id="SM00257">
    <property type="entry name" value="LysM"/>
    <property type="match status" value="2"/>
</dbReference>
<feature type="domain" description="LysM" evidence="6">
    <location>
        <begin position="124"/>
        <end position="171"/>
    </location>
</feature>
<dbReference type="CDD" id="cd00118">
    <property type="entry name" value="LysM"/>
    <property type="match status" value="2"/>
</dbReference>
<evidence type="ECO:0000256" key="4">
    <source>
        <dbReference type="ARBA" id="ARBA00044955"/>
    </source>
</evidence>
<dbReference type="EMBL" id="JAUIQD010000005">
    <property type="protein sequence ID" value="KAK3348646.1"/>
    <property type="molecule type" value="Genomic_DNA"/>
</dbReference>
<dbReference type="InterPro" id="IPR018392">
    <property type="entry name" value="LysM"/>
</dbReference>
<keyword evidence="8" id="KW-1185">Reference proteome</keyword>
<dbReference type="InterPro" id="IPR036779">
    <property type="entry name" value="LysM_dom_sf"/>
</dbReference>
<reference evidence="7" key="2">
    <citation type="submission" date="2023-06" db="EMBL/GenBank/DDBJ databases">
        <authorList>
            <consortium name="Lawrence Berkeley National Laboratory"/>
            <person name="Haridas S."/>
            <person name="Hensen N."/>
            <person name="Bonometti L."/>
            <person name="Westerberg I."/>
            <person name="Brannstrom I.O."/>
            <person name="Guillou S."/>
            <person name="Cros-Aarteil S."/>
            <person name="Calhoun S."/>
            <person name="Kuo A."/>
            <person name="Mondo S."/>
            <person name="Pangilinan J."/>
            <person name="Riley R."/>
            <person name="Labutti K."/>
            <person name="Andreopoulos B."/>
            <person name="Lipzen A."/>
            <person name="Chen C."/>
            <person name="Yanf M."/>
            <person name="Daum C."/>
            <person name="Ng V."/>
            <person name="Clum A."/>
            <person name="Steindorff A."/>
            <person name="Ohm R."/>
            <person name="Martin F."/>
            <person name="Silar P."/>
            <person name="Natvig D."/>
            <person name="Lalanne C."/>
            <person name="Gautier V."/>
            <person name="Ament-Velasquez S.L."/>
            <person name="Kruys A."/>
            <person name="Hutchinson M.I."/>
            <person name="Powell A.J."/>
            <person name="Barry K."/>
            <person name="Miller A.N."/>
            <person name="Grigoriev I.V."/>
            <person name="Debuchy R."/>
            <person name="Gladieux P."/>
            <person name="Thoren M.H."/>
            <person name="Johannesson H."/>
        </authorList>
    </citation>
    <scope>NUCLEOTIDE SEQUENCE</scope>
    <source>
        <strain evidence="7">CBS 955.72</strain>
    </source>
</reference>
<comment type="similarity">
    <text evidence="4">Belongs to the secreted LysM effector family.</text>
</comment>
<feature type="chain" id="PRO_5042469278" description="LysM domain-containing protein" evidence="5">
    <location>
        <begin position="20"/>
        <end position="252"/>
    </location>
</feature>
<protein>
    <recommendedName>
        <fullName evidence="6">LysM domain-containing protein</fullName>
    </recommendedName>
</protein>
<keyword evidence="3" id="KW-0843">Virulence</keyword>
<sequence length="252" mass="26466">MLFQRSSLILLAAVNGVLGATPRGIGRRGELPNLPYDPSTTTKCEYWYDNEAGSLTCNDLLETFGISLAEFRALNPTITASCGGLNKGKAYCTTTASPTTTSPVGNGIATPTPTQSGMVSNCDAFYWVKQGDTCAAIAKANGITVTQFATWNTGVGGEKCAAMWANVYACVSIVGHTPTPTAPSNGITTPEPIQDGMTTSCKTFHFMQSGQTCTDLAKRYGISIDQIKAWNPAAGSQCTGLWANTYACVGVL</sequence>
<dbReference type="SUPFAM" id="SSF54106">
    <property type="entry name" value="LysM domain"/>
    <property type="match status" value="2"/>
</dbReference>
<evidence type="ECO:0000313" key="8">
    <source>
        <dbReference type="Proteomes" id="UP001275084"/>
    </source>
</evidence>
<keyword evidence="2 5" id="KW-0732">Signal</keyword>
<keyword evidence="1" id="KW-0147">Chitin-binding</keyword>
<dbReference type="PANTHER" id="PTHR34997">
    <property type="entry name" value="AM15"/>
    <property type="match status" value="1"/>
</dbReference>